<dbReference type="EMBL" id="KB445808">
    <property type="protein sequence ID" value="EMD32981.1"/>
    <property type="molecule type" value="Genomic_DNA"/>
</dbReference>
<keyword evidence="2" id="KW-1185">Reference proteome</keyword>
<dbReference type="AlphaFoldDB" id="M2R278"/>
<evidence type="ECO:0000313" key="1">
    <source>
        <dbReference type="EMBL" id="EMD32981.1"/>
    </source>
</evidence>
<name>M2R278_CERS8</name>
<dbReference type="Proteomes" id="UP000016930">
    <property type="component" value="Unassembled WGS sequence"/>
</dbReference>
<organism evidence="1 2">
    <name type="scientific">Ceriporiopsis subvermispora (strain B)</name>
    <name type="common">White-rot fungus</name>
    <name type="synonym">Gelatoporia subvermispora</name>
    <dbReference type="NCBI Taxonomy" id="914234"/>
    <lineage>
        <taxon>Eukaryota</taxon>
        <taxon>Fungi</taxon>
        <taxon>Dikarya</taxon>
        <taxon>Basidiomycota</taxon>
        <taxon>Agaricomycotina</taxon>
        <taxon>Agaricomycetes</taxon>
        <taxon>Polyporales</taxon>
        <taxon>Gelatoporiaceae</taxon>
        <taxon>Gelatoporia</taxon>
    </lineage>
</organism>
<accession>M2R278</accession>
<dbReference type="HOGENOM" id="CLU_1948578_0_0_1"/>
<protein>
    <submittedName>
        <fullName evidence="1">Uncharacterized protein</fullName>
    </submittedName>
</protein>
<evidence type="ECO:0000313" key="2">
    <source>
        <dbReference type="Proteomes" id="UP000016930"/>
    </source>
</evidence>
<proteinExistence type="predicted"/>
<gene>
    <name evidence="1" type="ORF">CERSUDRAFT_118410</name>
</gene>
<sequence length="129" mass="14148">MLNSVGDNDACQIGIASDQTSAFPRDVDDLVGIQDISVAHPRRPRFEYQLLEQHCVEFGHCWSIFHELVWLSSMSSPTHNNTSGERTTPGLRLLGRLAARSASSFFIAFICLDHSSGDIDCLSALSPAI</sequence>
<reference evidence="1 2" key="1">
    <citation type="journal article" date="2012" name="Proc. Natl. Acad. Sci. U.S.A.">
        <title>Comparative genomics of Ceriporiopsis subvermispora and Phanerochaete chrysosporium provide insight into selective ligninolysis.</title>
        <authorList>
            <person name="Fernandez-Fueyo E."/>
            <person name="Ruiz-Duenas F.J."/>
            <person name="Ferreira P."/>
            <person name="Floudas D."/>
            <person name="Hibbett D.S."/>
            <person name="Canessa P."/>
            <person name="Larrondo L.F."/>
            <person name="James T.Y."/>
            <person name="Seelenfreund D."/>
            <person name="Lobos S."/>
            <person name="Polanco R."/>
            <person name="Tello M."/>
            <person name="Honda Y."/>
            <person name="Watanabe T."/>
            <person name="Watanabe T."/>
            <person name="Ryu J.S."/>
            <person name="Kubicek C.P."/>
            <person name="Schmoll M."/>
            <person name="Gaskell J."/>
            <person name="Hammel K.E."/>
            <person name="St John F.J."/>
            <person name="Vanden Wymelenberg A."/>
            <person name="Sabat G."/>
            <person name="Splinter BonDurant S."/>
            <person name="Syed K."/>
            <person name="Yadav J.S."/>
            <person name="Doddapaneni H."/>
            <person name="Subramanian V."/>
            <person name="Lavin J.L."/>
            <person name="Oguiza J.A."/>
            <person name="Perez G."/>
            <person name="Pisabarro A.G."/>
            <person name="Ramirez L."/>
            <person name="Santoyo F."/>
            <person name="Master E."/>
            <person name="Coutinho P.M."/>
            <person name="Henrissat B."/>
            <person name="Lombard V."/>
            <person name="Magnuson J.K."/>
            <person name="Kuees U."/>
            <person name="Hori C."/>
            <person name="Igarashi K."/>
            <person name="Samejima M."/>
            <person name="Held B.W."/>
            <person name="Barry K.W."/>
            <person name="LaButti K.M."/>
            <person name="Lapidus A."/>
            <person name="Lindquist E.A."/>
            <person name="Lucas S.M."/>
            <person name="Riley R."/>
            <person name="Salamov A.A."/>
            <person name="Hoffmeister D."/>
            <person name="Schwenk D."/>
            <person name="Hadar Y."/>
            <person name="Yarden O."/>
            <person name="de Vries R.P."/>
            <person name="Wiebenga A."/>
            <person name="Stenlid J."/>
            <person name="Eastwood D."/>
            <person name="Grigoriev I.V."/>
            <person name="Berka R.M."/>
            <person name="Blanchette R.A."/>
            <person name="Kersten P."/>
            <person name="Martinez A.T."/>
            <person name="Vicuna R."/>
            <person name="Cullen D."/>
        </authorList>
    </citation>
    <scope>NUCLEOTIDE SEQUENCE [LARGE SCALE GENOMIC DNA]</scope>
    <source>
        <strain evidence="1 2">B</strain>
    </source>
</reference>